<keyword evidence="1" id="KW-1133">Transmembrane helix</keyword>
<organism evidence="2 3">
    <name type="scientific">Alkalibacter saccharofermentans DSM 14828</name>
    <dbReference type="NCBI Taxonomy" id="1120975"/>
    <lineage>
        <taxon>Bacteria</taxon>
        <taxon>Bacillati</taxon>
        <taxon>Bacillota</taxon>
        <taxon>Clostridia</taxon>
        <taxon>Eubacteriales</taxon>
        <taxon>Eubacteriaceae</taxon>
        <taxon>Alkalibacter</taxon>
    </lineage>
</organism>
<dbReference type="Proteomes" id="UP000184251">
    <property type="component" value="Unassembled WGS sequence"/>
</dbReference>
<feature type="transmembrane region" description="Helical" evidence="1">
    <location>
        <begin position="12"/>
        <end position="41"/>
    </location>
</feature>
<feature type="non-terminal residue" evidence="2">
    <location>
        <position position="144"/>
    </location>
</feature>
<proteinExistence type="predicted"/>
<keyword evidence="1" id="KW-0812">Transmembrane</keyword>
<protein>
    <submittedName>
        <fullName evidence="2">Uncharacterized protein</fullName>
    </submittedName>
</protein>
<evidence type="ECO:0000313" key="3">
    <source>
        <dbReference type="Proteomes" id="UP000184251"/>
    </source>
</evidence>
<dbReference type="EMBL" id="FQTU01000007">
    <property type="protein sequence ID" value="SHE83449.1"/>
    <property type="molecule type" value="Genomic_DNA"/>
</dbReference>
<feature type="transmembrane region" description="Helical" evidence="1">
    <location>
        <begin position="86"/>
        <end position="103"/>
    </location>
</feature>
<evidence type="ECO:0000313" key="2">
    <source>
        <dbReference type="EMBL" id="SHE83449.1"/>
    </source>
</evidence>
<name>A0A1M4WQE0_9FIRM</name>
<accession>A0A1M4WQE0</accession>
<keyword evidence="3" id="KW-1185">Reference proteome</keyword>
<reference evidence="2" key="1">
    <citation type="submission" date="2016-11" db="EMBL/GenBank/DDBJ databases">
        <authorList>
            <person name="Jaros S."/>
            <person name="Januszkiewicz K."/>
            <person name="Wedrychowicz H."/>
        </authorList>
    </citation>
    <scope>NUCLEOTIDE SEQUENCE [LARGE SCALE GENOMIC DNA]</scope>
    <source>
        <strain evidence="2">DSM 14828</strain>
    </source>
</reference>
<evidence type="ECO:0000256" key="1">
    <source>
        <dbReference type="SAM" id="Phobius"/>
    </source>
</evidence>
<sequence>MWRVILIDYDSFAFVSVFVVFDIVIYELVIACCFSSINCYLRDNIILGGIKTKTFIFSMCYKKFFDIISNVKEKERRGDQIKQNKIIFYVLLLLVSTVFYAVHADGVGAQGLTPRTMIDAPVNNQSINNQDVLVRGWALNGSGV</sequence>
<dbReference type="AlphaFoldDB" id="A0A1M4WQE0"/>
<gene>
    <name evidence="2" type="ORF">SAMN02746064_01319</name>
</gene>
<keyword evidence="1" id="KW-0472">Membrane</keyword>